<evidence type="ECO:0000313" key="2">
    <source>
        <dbReference type="EMBL" id="SCX90716.1"/>
    </source>
</evidence>
<dbReference type="STRING" id="419481.SAMN05216233_10267"/>
<dbReference type="Proteomes" id="UP000198870">
    <property type="component" value="Unassembled WGS sequence"/>
</dbReference>
<gene>
    <name evidence="2" type="ORF">SAMN05216233_10267</name>
</gene>
<dbReference type="AlphaFoldDB" id="A0A1G5BKU0"/>
<protein>
    <submittedName>
        <fullName evidence="2">Uncharacterized protein</fullName>
    </submittedName>
</protein>
<reference evidence="2 3" key="1">
    <citation type="submission" date="2016-10" db="EMBL/GenBank/DDBJ databases">
        <authorList>
            <person name="de Groot N.N."/>
        </authorList>
    </citation>
    <scope>NUCLEOTIDE SEQUENCE [LARGE SCALE GENOMIC DNA]</scope>
    <source>
        <strain evidence="2 3">AA1</strain>
    </source>
</reference>
<evidence type="ECO:0000313" key="3">
    <source>
        <dbReference type="Proteomes" id="UP000198870"/>
    </source>
</evidence>
<sequence>MRVISLLWVVLLWASFAMAALPPQHQNMEDLEVMMDYIKTHPEVAAKVTSIDLKEYTVYYGNGCKAIFGRKKTVKPKGLVGPADPLEFKKRSCSGSASDRD</sequence>
<keyword evidence="1" id="KW-0732">Signal</keyword>
<feature type="chain" id="PRO_5011568311" evidence="1">
    <location>
        <begin position="20"/>
        <end position="101"/>
    </location>
</feature>
<accession>A0A1G5BKU0</accession>
<proteinExistence type="predicted"/>
<dbReference type="EMBL" id="FMUX01000002">
    <property type="protein sequence ID" value="SCX90716.1"/>
    <property type="molecule type" value="Genomic_DNA"/>
</dbReference>
<name>A0A1G5BKU0_9BACT</name>
<dbReference type="RefSeq" id="WP_092208300.1">
    <property type="nucleotide sequence ID" value="NZ_FMUX01000002.1"/>
</dbReference>
<keyword evidence="3" id="KW-1185">Reference proteome</keyword>
<organism evidence="2 3">
    <name type="scientific">Desulfoluna spongiiphila</name>
    <dbReference type="NCBI Taxonomy" id="419481"/>
    <lineage>
        <taxon>Bacteria</taxon>
        <taxon>Pseudomonadati</taxon>
        <taxon>Thermodesulfobacteriota</taxon>
        <taxon>Desulfobacteria</taxon>
        <taxon>Desulfobacterales</taxon>
        <taxon>Desulfolunaceae</taxon>
        <taxon>Desulfoluna</taxon>
    </lineage>
</organism>
<dbReference type="OrthoDB" id="7068080at2"/>
<evidence type="ECO:0000256" key="1">
    <source>
        <dbReference type="SAM" id="SignalP"/>
    </source>
</evidence>
<feature type="signal peptide" evidence="1">
    <location>
        <begin position="1"/>
        <end position="19"/>
    </location>
</feature>